<feature type="region of interest" description="Disordered" evidence="1">
    <location>
        <begin position="173"/>
        <end position="198"/>
    </location>
</feature>
<protein>
    <submittedName>
        <fullName evidence="2">Uncharacterized protein</fullName>
    </submittedName>
</protein>
<evidence type="ECO:0000313" key="2">
    <source>
        <dbReference type="EMBL" id="GHP01497.1"/>
    </source>
</evidence>
<evidence type="ECO:0000256" key="1">
    <source>
        <dbReference type="SAM" id="MobiDB-lite"/>
    </source>
</evidence>
<accession>A0A830H8N6</accession>
<dbReference type="AlphaFoldDB" id="A0A830H8N6"/>
<proteinExistence type="predicted"/>
<dbReference type="Proteomes" id="UP000660262">
    <property type="component" value="Unassembled WGS sequence"/>
</dbReference>
<feature type="region of interest" description="Disordered" evidence="1">
    <location>
        <begin position="215"/>
        <end position="254"/>
    </location>
</feature>
<reference evidence="2" key="1">
    <citation type="submission" date="2020-10" db="EMBL/GenBank/DDBJ databases">
        <title>Unveiling of a novel bifunctional photoreceptor, Dualchrome1, isolated from a cosmopolitan green alga.</title>
        <authorList>
            <person name="Suzuki S."/>
            <person name="Kawachi M."/>
        </authorList>
    </citation>
    <scope>NUCLEOTIDE SEQUENCE</scope>
    <source>
        <strain evidence="2">NIES 2893</strain>
    </source>
</reference>
<dbReference type="EMBL" id="BNJQ01000001">
    <property type="protein sequence ID" value="GHP01497.1"/>
    <property type="molecule type" value="Genomic_DNA"/>
</dbReference>
<sequence>MPPFPLHATVNVPVPEDEALHMPSLRTPRASQEASSASLARYSMQGTAVEGSRATAASETSRATAVSDNVGNLSELDGFDTFDDVSEHGLLARSGYTEAAHRRIAAASQSQLPGVADDVESTEACHNHVGYTSPVWSLSSMRLRHVMRTGGKAAENLMRELIEEAQTRLDMISSSDKDGSESGASSMLPQSQSANDMVLPSPKLPISPSAIKADSFASTLSPRKTSAERVLVSPRRPSERRDSAKSLVDAFPTKLGGGRPQWSLMAMAERHRAAEARKETDDRTPVERSKDGAPKPRQRATSARAVLNTTKVSPSQAEVLMRMSLELCEQQRRTLQDLVHGGRGASPAEVDDLAARSTSLHAAIAEAMQRLDGA</sequence>
<keyword evidence="3" id="KW-1185">Reference proteome</keyword>
<evidence type="ECO:0000313" key="3">
    <source>
        <dbReference type="Proteomes" id="UP000660262"/>
    </source>
</evidence>
<name>A0A830H8N6_9CHLO</name>
<feature type="compositionally biased region" description="Basic and acidic residues" evidence="1">
    <location>
        <begin position="270"/>
        <end position="294"/>
    </location>
</feature>
<gene>
    <name evidence="2" type="ORF">PPROV_000025300</name>
</gene>
<organism evidence="2 3">
    <name type="scientific">Pycnococcus provasolii</name>
    <dbReference type="NCBI Taxonomy" id="41880"/>
    <lineage>
        <taxon>Eukaryota</taxon>
        <taxon>Viridiplantae</taxon>
        <taxon>Chlorophyta</taxon>
        <taxon>Pseudoscourfieldiophyceae</taxon>
        <taxon>Pseudoscourfieldiales</taxon>
        <taxon>Pycnococcaceae</taxon>
        <taxon>Pycnococcus</taxon>
    </lineage>
</organism>
<feature type="region of interest" description="Disordered" evidence="1">
    <location>
        <begin position="270"/>
        <end position="303"/>
    </location>
</feature>
<comment type="caution">
    <text evidence="2">The sequence shown here is derived from an EMBL/GenBank/DDBJ whole genome shotgun (WGS) entry which is preliminary data.</text>
</comment>
<feature type="compositionally biased region" description="Polar residues" evidence="1">
    <location>
        <begin position="182"/>
        <end position="195"/>
    </location>
</feature>